<keyword evidence="3" id="KW-1185">Reference proteome</keyword>
<accession>A0ABQ7QRX0</accession>
<feature type="compositionally biased region" description="Polar residues" evidence="1">
    <location>
        <begin position="23"/>
        <end position="32"/>
    </location>
</feature>
<feature type="region of interest" description="Disordered" evidence="1">
    <location>
        <begin position="336"/>
        <end position="390"/>
    </location>
</feature>
<sequence>MPTWRRSLLRQPAATKQRGHSNGYMQPTTGVSSDPAPQASRVRRRRPQRPAATQRGVSTRRTQQVPVAPASKPATLVFTARVSSPCNHIPAATQRGVSTAVAKAGNLQPMPATRHTLPHHSAAELARRSLAVSRVIDGGSFPSSSDRDHPGRRGHQGRRGRQDHNPEYAPSGPAGYSQSSKGSASKPTPLMTTERRSPSRRHPVAYRQHGVSKDCTQAAPLTPAALRPTARSRTRRPAASMSSLAVTTSRRPFARVVDGGSPPSSTGGRFIESGPRRPTGYQQPSMKKACKPAPLHPSCHPTWHHPAASSQRGDSADYPPSAPVSKSIMLVWHRTPPCHPTAMKQRGDSPGYRQPSPGTPASHPKRPQPRKTRPAGHPVRRETPTGTLPVTTPLATAERRTLRHRPTVHRTVWDFHWLPPASTEACQQDRCDGTPCALPLAVLQLSCAPPFAEPQFPRCIYTARGLHWLDRANSRADVYKACATDDQCARLPVVLPRCSKPARGLRCNRSHS</sequence>
<comment type="caution">
    <text evidence="2">The sequence shown here is derived from an EMBL/GenBank/DDBJ whole genome shotgun (WGS) entry which is preliminary data.</text>
</comment>
<gene>
    <name evidence="2" type="ORF">JYU34_006398</name>
</gene>
<dbReference type="EMBL" id="JAHIBW010000009">
    <property type="protein sequence ID" value="KAG7307803.1"/>
    <property type="molecule type" value="Genomic_DNA"/>
</dbReference>
<feature type="compositionally biased region" description="Low complexity" evidence="1">
    <location>
        <begin position="218"/>
        <end position="229"/>
    </location>
</feature>
<evidence type="ECO:0000313" key="3">
    <source>
        <dbReference type="Proteomes" id="UP000823941"/>
    </source>
</evidence>
<feature type="compositionally biased region" description="Basic residues" evidence="1">
    <location>
        <begin position="363"/>
        <end position="374"/>
    </location>
</feature>
<organism evidence="2 3">
    <name type="scientific">Plutella xylostella</name>
    <name type="common">Diamondback moth</name>
    <name type="synonym">Plutella maculipennis</name>
    <dbReference type="NCBI Taxonomy" id="51655"/>
    <lineage>
        <taxon>Eukaryota</taxon>
        <taxon>Metazoa</taxon>
        <taxon>Ecdysozoa</taxon>
        <taxon>Arthropoda</taxon>
        <taxon>Hexapoda</taxon>
        <taxon>Insecta</taxon>
        <taxon>Pterygota</taxon>
        <taxon>Neoptera</taxon>
        <taxon>Endopterygota</taxon>
        <taxon>Lepidoptera</taxon>
        <taxon>Glossata</taxon>
        <taxon>Ditrysia</taxon>
        <taxon>Yponomeutoidea</taxon>
        <taxon>Plutellidae</taxon>
        <taxon>Plutella</taxon>
    </lineage>
</organism>
<feature type="region of interest" description="Disordered" evidence="1">
    <location>
        <begin position="1"/>
        <end position="70"/>
    </location>
</feature>
<feature type="region of interest" description="Disordered" evidence="1">
    <location>
        <begin position="136"/>
        <end position="322"/>
    </location>
</feature>
<feature type="compositionally biased region" description="Polar residues" evidence="1">
    <location>
        <begin position="56"/>
        <end position="65"/>
    </location>
</feature>
<evidence type="ECO:0000313" key="2">
    <source>
        <dbReference type="EMBL" id="KAG7307803.1"/>
    </source>
</evidence>
<dbReference type="Proteomes" id="UP000823941">
    <property type="component" value="Chromosome 9"/>
</dbReference>
<protein>
    <submittedName>
        <fullName evidence="2">Uncharacterized protein</fullName>
    </submittedName>
</protein>
<feature type="compositionally biased region" description="Polar residues" evidence="1">
    <location>
        <begin position="176"/>
        <end position="186"/>
    </location>
</feature>
<name>A0ABQ7QRX0_PLUXY</name>
<reference evidence="2 3" key="1">
    <citation type="submission" date="2021-06" db="EMBL/GenBank/DDBJ databases">
        <title>A haploid diamondback moth (Plutella xylostella L.) genome assembly resolves 31 chromosomes and identifies a diamide resistance mutation.</title>
        <authorList>
            <person name="Ward C.M."/>
            <person name="Perry K.D."/>
            <person name="Baker G."/>
            <person name="Powis K."/>
            <person name="Heckel D.G."/>
            <person name="Baxter S.W."/>
        </authorList>
    </citation>
    <scope>NUCLEOTIDE SEQUENCE [LARGE SCALE GENOMIC DNA]</scope>
    <source>
        <strain evidence="2 3">LV</strain>
        <tissue evidence="2">Single pupa</tissue>
    </source>
</reference>
<evidence type="ECO:0000256" key="1">
    <source>
        <dbReference type="SAM" id="MobiDB-lite"/>
    </source>
</evidence>
<proteinExistence type="predicted"/>